<evidence type="ECO:0000313" key="3">
    <source>
        <dbReference type="EMBL" id="CBK40899.1"/>
    </source>
</evidence>
<reference evidence="3 4" key="1">
    <citation type="journal article" date="2010" name="Proc. Natl. Acad. Sci. U.S.A.">
        <title>A Nitrospira metagenome illuminates the physiology and evolution of globally important nitrite-oxidizing bacteria.</title>
        <authorList>
            <person name="Lucker S."/>
            <person name="Wagner M."/>
            <person name="Maixner F."/>
            <person name="Pelletier E."/>
            <person name="Koch H."/>
            <person name="Vacherie B."/>
            <person name="Rattei T."/>
            <person name="Sinninghe Damste J."/>
            <person name="Spieck E."/>
            <person name="Le Paslier D."/>
            <person name="Daims H."/>
        </authorList>
    </citation>
    <scope>NUCLEOTIDE SEQUENCE [LARGE SCALE GENOMIC DNA]</scope>
</reference>
<gene>
    <name evidence="3" type="ORF">NIDE1140</name>
</gene>
<evidence type="ECO:0000313" key="4">
    <source>
        <dbReference type="Proteomes" id="UP000001660"/>
    </source>
</evidence>
<feature type="coiled-coil region" evidence="1">
    <location>
        <begin position="50"/>
        <end position="130"/>
    </location>
</feature>
<organism evidence="3 4">
    <name type="scientific">Nitrospira defluvii</name>
    <dbReference type="NCBI Taxonomy" id="330214"/>
    <lineage>
        <taxon>Bacteria</taxon>
        <taxon>Pseudomonadati</taxon>
        <taxon>Nitrospirota</taxon>
        <taxon>Nitrospiria</taxon>
        <taxon>Nitrospirales</taxon>
        <taxon>Nitrospiraceae</taxon>
        <taxon>Nitrospira</taxon>
    </lineage>
</organism>
<dbReference type="AlphaFoldDB" id="D8PCE0"/>
<dbReference type="EMBL" id="FP929003">
    <property type="protein sequence ID" value="CBK40899.1"/>
    <property type="molecule type" value="Genomic_DNA"/>
</dbReference>
<dbReference type="HOGENOM" id="CLU_1010787_0_0_0"/>
<feature type="compositionally biased region" description="Low complexity" evidence="2">
    <location>
        <begin position="196"/>
        <end position="239"/>
    </location>
</feature>
<keyword evidence="1" id="KW-0175">Coiled coil</keyword>
<name>D8PCE0_9BACT</name>
<proteinExistence type="predicted"/>
<feature type="region of interest" description="Disordered" evidence="2">
    <location>
        <begin position="149"/>
        <end position="168"/>
    </location>
</feature>
<keyword evidence="4" id="KW-1185">Reference proteome</keyword>
<evidence type="ECO:0000256" key="2">
    <source>
        <dbReference type="SAM" id="MobiDB-lite"/>
    </source>
</evidence>
<accession>D8PCE0</accession>
<sequence length="275" mass="29498">MQAITPRPILATASPRNIRPIARCWMLGFAALTLGGCVSQQTYDTARHEVKTRAAELVQTQADIQSLEQQRVETHLANQREERSLAALKGELKKIQLAYEQLHKSNQTKLAALEYNIAALRARHQAMLKEISETKRIEKRLEALTAQHEHTMATSQSGPEARVTTVDGSPQEPHMIAVITPQTPQVDSTPPPAAPAPIASQPSTPPAASAATTPAVPQPATVVAAPAPASTPAKAAQAPATPPAPRPATAAAPQDDSWFSSVTGWFTSLFDWIWA</sequence>
<feature type="region of interest" description="Disordered" evidence="2">
    <location>
        <begin position="182"/>
        <end position="255"/>
    </location>
</feature>
<dbReference type="KEGG" id="nde:NIDE1140"/>
<evidence type="ECO:0000256" key="1">
    <source>
        <dbReference type="SAM" id="Coils"/>
    </source>
</evidence>
<protein>
    <submittedName>
        <fullName evidence="3">Uncharacterized protein</fullName>
    </submittedName>
</protein>
<dbReference type="STRING" id="330214.NIDE1140"/>
<dbReference type="Proteomes" id="UP000001660">
    <property type="component" value="Chromosome"/>
</dbReference>